<sequence length="521" mass="58689">MTTPAVLYDHVPVVEKDNTAAPTTVDDDGHIHQQTPSLLALRSYFVTKIVHQVSAPPEDTDESRYPCQKQQQEQQQQQEEEEKEMTDTQQSILKKKEKSESESDCDSICVSTPMETIWEDDVYTDYVFVPHSAMSEDHVVHNQHSGRRTLPSSRLQKLQYVIRSLFSHKPLANTADNNHRPSIQDGEIRSITINTAFLDPLVRASSYFFSYLPTARPSTSIFKTYDWVSETTIDKSGNRLILPGALVVMDASQGDLTGLENSPFQGPQSPCHFWNDNNHSFDSNTNNQNDSAAGILIVPSVQEGAKATSVGDTRREPSFHTKNKSSKGSSSLSWWQSSTTVMVSAHDLLAVQRQQRKVEAAYLNGRSDLISSPTNSSLWIVPEENENLESMTKTRPFQTPGRQAVALPNTETTIVLQTWTSALWKLAKRRTKWWCRLNYYRVQMKAKQVGRGFLFRSSLPASLESAVVERPGTRNINDNPLGNIIAERDCEDAFTSNKKPEDDLDDHIQGDVHMIEMTTLN</sequence>
<evidence type="ECO:0000313" key="3">
    <source>
        <dbReference type="Proteomes" id="UP000693970"/>
    </source>
</evidence>
<reference evidence="2" key="2">
    <citation type="submission" date="2021-04" db="EMBL/GenBank/DDBJ databases">
        <authorList>
            <person name="Podell S."/>
        </authorList>
    </citation>
    <scope>NUCLEOTIDE SEQUENCE</scope>
    <source>
        <strain evidence="2">Hildebrandi</strain>
    </source>
</reference>
<accession>A0A9K3Q198</accession>
<feature type="region of interest" description="Disordered" evidence="1">
    <location>
        <begin position="306"/>
        <end position="332"/>
    </location>
</feature>
<feature type="compositionally biased region" description="Low complexity" evidence="1">
    <location>
        <begin position="68"/>
        <end position="77"/>
    </location>
</feature>
<dbReference type="EMBL" id="JAGRRH010000007">
    <property type="protein sequence ID" value="KAG7366805.1"/>
    <property type="molecule type" value="Genomic_DNA"/>
</dbReference>
<dbReference type="Proteomes" id="UP000693970">
    <property type="component" value="Unassembled WGS sequence"/>
</dbReference>
<organism evidence="2 3">
    <name type="scientific">Nitzschia inconspicua</name>
    <dbReference type="NCBI Taxonomy" id="303405"/>
    <lineage>
        <taxon>Eukaryota</taxon>
        <taxon>Sar</taxon>
        <taxon>Stramenopiles</taxon>
        <taxon>Ochrophyta</taxon>
        <taxon>Bacillariophyta</taxon>
        <taxon>Bacillariophyceae</taxon>
        <taxon>Bacillariophycidae</taxon>
        <taxon>Bacillariales</taxon>
        <taxon>Bacillariaceae</taxon>
        <taxon>Nitzschia</taxon>
    </lineage>
</organism>
<name>A0A9K3Q198_9STRA</name>
<protein>
    <submittedName>
        <fullName evidence="2">Uncharacterized protein</fullName>
    </submittedName>
</protein>
<dbReference type="AlphaFoldDB" id="A0A9K3Q198"/>
<evidence type="ECO:0000256" key="1">
    <source>
        <dbReference type="SAM" id="MobiDB-lite"/>
    </source>
</evidence>
<dbReference type="OrthoDB" id="10685902at2759"/>
<reference evidence="2" key="1">
    <citation type="journal article" date="2021" name="Sci. Rep.">
        <title>Diploid genomic architecture of Nitzschia inconspicua, an elite biomass production diatom.</title>
        <authorList>
            <person name="Oliver A."/>
            <person name="Podell S."/>
            <person name="Pinowska A."/>
            <person name="Traller J.C."/>
            <person name="Smith S.R."/>
            <person name="McClure R."/>
            <person name="Beliaev A."/>
            <person name="Bohutskyi P."/>
            <person name="Hill E.A."/>
            <person name="Rabines A."/>
            <person name="Zheng H."/>
            <person name="Allen L.Z."/>
            <person name="Kuo A."/>
            <person name="Grigoriev I.V."/>
            <person name="Allen A.E."/>
            <person name="Hazlebeck D."/>
            <person name="Allen E.E."/>
        </authorList>
    </citation>
    <scope>NUCLEOTIDE SEQUENCE</scope>
    <source>
        <strain evidence="2">Hildebrandi</strain>
    </source>
</reference>
<proteinExistence type="predicted"/>
<keyword evidence="3" id="KW-1185">Reference proteome</keyword>
<evidence type="ECO:0000313" key="2">
    <source>
        <dbReference type="EMBL" id="KAG7366805.1"/>
    </source>
</evidence>
<comment type="caution">
    <text evidence="2">The sequence shown here is derived from an EMBL/GenBank/DDBJ whole genome shotgun (WGS) entry which is preliminary data.</text>
</comment>
<feature type="region of interest" description="Disordered" evidence="1">
    <location>
        <begin position="54"/>
        <end position="107"/>
    </location>
</feature>
<gene>
    <name evidence="2" type="ORF">IV203_029475</name>
</gene>